<dbReference type="SMART" id="SM00355">
    <property type="entry name" value="ZnF_C2H2"/>
    <property type="match status" value="2"/>
</dbReference>
<dbReference type="PROSITE" id="PS00028">
    <property type="entry name" value="ZINC_FINGER_C2H2_1"/>
    <property type="match status" value="2"/>
</dbReference>
<evidence type="ECO:0000256" key="3">
    <source>
        <dbReference type="ARBA" id="ARBA00022833"/>
    </source>
</evidence>
<evidence type="ECO:0000256" key="7">
    <source>
        <dbReference type="PROSITE-ProRule" id="PRU00042"/>
    </source>
</evidence>
<evidence type="ECO:0000256" key="1">
    <source>
        <dbReference type="ARBA" id="ARBA00022723"/>
    </source>
</evidence>
<gene>
    <name evidence="11" type="ORF">OOW_P131scaffold01535g1</name>
</gene>
<feature type="domain" description="Zn(2)-C6 fungal-type" evidence="9">
    <location>
        <begin position="74"/>
        <end position="103"/>
    </location>
</feature>
<dbReference type="FunFam" id="3.30.160.60:FF:000065">
    <property type="entry name" value="B-cell CLL/lymphoma 6, member B"/>
    <property type="match status" value="1"/>
</dbReference>
<evidence type="ECO:0000256" key="2">
    <source>
        <dbReference type="ARBA" id="ARBA00022771"/>
    </source>
</evidence>
<dbReference type="GO" id="GO:0000981">
    <property type="term" value="F:DNA-binding transcription factor activity, RNA polymerase II-specific"/>
    <property type="evidence" value="ECO:0007669"/>
    <property type="project" value="InterPro"/>
</dbReference>
<dbReference type="Gene3D" id="4.10.240.10">
    <property type="entry name" value="Zn(2)-C6 fungal-type DNA-binding domain"/>
    <property type="match status" value="1"/>
</dbReference>
<evidence type="ECO:0000259" key="9">
    <source>
        <dbReference type="PROSITE" id="PS50048"/>
    </source>
</evidence>
<dbReference type="InterPro" id="IPR036864">
    <property type="entry name" value="Zn2-C6_fun-type_DNA-bd_sf"/>
</dbReference>
<keyword evidence="2 7" id="KW-0863">Zinc-finger</keyword>
<dbReference type="CDD" id="cd00067">
    <property type="entry name" value="GAL4"/>
    <property type="match status" value="1"/>
</dbReference>
<accession>L7IS52</accession>
<proteinExistence type="predicted"/>
<dbReference type="Pfam" id="PF00096">
    <property type="entry name" value="zf-C2H2"/>
    <property type="match status" value="1"/>
</dbReference>
<feature type="region of interest" description="Disordered" evidence="8">
    <location>
        <begin position="126"/>
        <end position="222"/>
    </location>
</feature>
<feature type="domain" description="C2H2-type" evidence="10">
    <location>
        <begin position="36"/>
        <end position="63"/>
    </location>
</feature>
<dbReference type="PROSITE" id="PS50048">
    <property type="entry name" value="ZN2_CY6_FUNGAL_2"/>
    <property type="match status" value="1"/>
</dbReference>
<dbReference type="EMBL" id="JH795126">
    <property type="protein sequence ID" value="ELQ58753.1"/>
    <property type="molecule type" value="Genomic_DNA"/>
</dbReference>
<dbReference type="Pfam" id="PF00172">
    <property type="entry name" value="Zn_clus"/>
    <property type="match status" value="1"/>
</dbReference>
<dbReference type="InterPro" id="IPR013087">
    <property type="entry name" value="Znf_C2H2_type"/>
</dbReference>
<reference evidence="11" key="1">
    <citation type="journal article" date="2012" name="PLoS Genet.">
        <title>Comparative analysis of the genomes of two field isolates of the rice blast fungus Magnaporthe oryzae.</title>
        <authorList>
            <person name="Xue M."/>
            <person name="Yang J."/>
            <person name="Li Z."/>
            <person name="Hu S."/>
            <person name="Yao N."/>
            <person name="Dean R.A."/>
            <person name="Zhao W."/>
            <person name="Shen M."/>
            <person name="Zhang H."/>
            <person name="Li C."/>
            <person name="Liu L."/>
            <person name="Cao L."/>
            <person name="Xu X."/>
            <person name="Xing Y."/>
            <person name="Hsiang T."/>
            <person name="Zhang Z."/>
            <person name="Xu J.R."/>
            <person name="Peng Y.L."/>
        </authorList>
    </citation>
    <scope>NUCLEOTIDE SEQUENCE [LARGE SCALE GENOMIC DNA]</scope>
    <source>
        <strain evidence="11">P131</strain>
    </source>
</reference>
<dbReference type="InterPro" id="IPR001138">
    <property type="entry name" value="Zn2Cys6_DnaBD"/>
</dbReference>
<evidence type="ECO:0000256" key="6">
    <source>
        <dbReference type="ARBA" id="ARBA00023242"/>
    </source>
</evidence>
<feature type="domain" description="C2H2-type" evidence="10">
    <location>
        <begin position="8"/>
        <end position="35"/>
    </location>
</feature>
<dbReference type="PANTHER" id="PTHR47660">
    <property type="entry name" value="TRANSCRIPTION FACTOR WITH C2H2 AND ZN(2)-CYS(6) DNA BINDING DOMAIN (EUROFUNG)-RELATED-RELATED"/>
    <property type="match status" value="1"/>
</dbReference>
<protein>
    <submittedName>
        <fullName evidence="11">Uncharacterized protein</fullName>
    </submittedName>
</protein>
<evidence type="ECO:0000256" key="5">
    <source>
        <dbReference type="ARBA" id="ARBA00023163"/>
    </source>
</evidence>
<keyword evidence="3" id="KW-0862">Zinc</keyword>
<evidence type="ECO:0000256" key="4">
    <source>
        <dbReference type="ARBA" id="ARBA00023015"/>
    </source>
</evidence>
<dbReference type="Gene3D" id="3.30.160.60">
    <property type="entry name" value="Classic Zinc Finger"/>
    <property type="match status" value="2"/>
</dbReference>
<dbReference type="PROSITE" id="PS50157">
    <property type="entry name" value="ZINC_FINGER_C2H2_2"/>
    <property type="match status" value="2"/>
</dbReference>
<evidence type="ECO:0000256" key="8">
    <source>
        <dbReference type="SAM" id="MobiDB-lite"/>
    </source>
</evidence>
<dbReference type="GO" id="GO:0006351">
    <property type="term" value="P:DNA-templated transcription"/>
    <property type="evidence" value="ECO:0007669"/>
    <property type="project" value="InterPro"/>
</dbReference>
<dbReference type="InterPro" id="IPR036236">
    <property type="entry name" value="Znf_C2H2_sf"/>
</dbReference>
<keyword evidence="1" id="KW-0479">Metal-binding</keyword>
<dbReference type="GO" id="GO:0008270">
    <property type="term" value="F:zinc ion binding"/>
    <property type="evidence" value="ECO:0007669"/>
    <property type="project" value="UniProtKB-KW"/>
</dbReference>
<dbReference type="CDD" id="cd12148">
    <property type="entry name" value="fungal_TF_MHR"/>
    <property type="match status" value="1"/>
</dbReference>
<name>L7IS52_PYRO1</name>
<dbReference type="SUPFAM" id="SSF57667">
    <property type="entry name" value="beta-beta-alpha zinc fingers"/>
    <property type="match status" value="1"/>
</dbReference>
<feature type="region of interest" description="Disordered" evidence="8">
    <location>
        <begin position="270"/>
        <end position="314"/>
    </location>
</feature>
<dbReference type="GO" id="GO:0003677">
    <property type="term" value="F:DNA binding"/>
    <property type="evidence" value="ECO:0007669"/>
    <property type="project" value="InterPro"/>
</dbReference>
<dbReference type="InterPro" id="IPR007219">
    <property type="entry name" value="XnlR_reg_dom"/>
</dbReference>
<organism>
    <name type="scientific">Pyricularia oryzae (strain P131)</name>
    <name type="common">Rice blast fungus</name>
    <name type="synonym">Magnaporthe oryzae</name>
    <dbReference type="NCBI Taxonomy" id="1143193"/>
    <lineage>
        <taxon>Eukaryota</taxon>
        <taxon>Fungi</taxon>
        <taxon>Dikarya</taxon>
        <taxon>Ascomycota</taxon>
        <taxon>Pezizomycotina</taxon>
        <taxon>Sordariomycetes</taxon>
        <taxon>Sordariomycetidae</taxon>
        <taxon>Magnaporthales</taxon>
        <taxon>Pyriculariaceae</taxon>
        <taxon>Pyricularia</taxon>
    </lineage>
</organism>
<evidence type="ECO:0000259" key="10">
    <source>
        <dbReference type="PROSITE" id="PS50157"/>
    </source>
</evidence>
<dbReference type="SUPFAM" id="SSF57701">
    <property type="entry name" value="Zn2/Cys6 DNA-binding domain"/>
    <property type="match status" value="1"/>
</dbReference>
<dbReference type="AlphaFoldDB" id="L7IS52"/>
<evidence type="ECO:0000313" key="11">
    <source>
        <dbReference type="EMBL" id="ELQ58753.1"/>
    </source>
</evidence>
<feature type="compositionally biased region" description="Polar residues" evidence="8">
    <location>
        <begin position="181"/>
        <end position="191"/>
    </location>
</feature>
<keyword evidence="6" id="KW-0539">Nucleus</keyword>
<sequence length="902" mass="101504">MASDPASLTCDHCGETFLRREHLDRHLRRHSGIKPFRCEVCDKAFARRDTLLRHSTVHRHGDETRSTPRRCSQACLSCAKLKQRCRGGMPCTRCRETGTECIYGPAKTPGVKTVTSSRSNIIIPATGIGGGTISPGPSNQDPSDAYSQVPGIHVPSGQPHGAAQQPASTSTSHHHHGGPISNGQDNLSFSPTAAGHPVPVPPNFTPSSLHSDPTLFTPDHWDSSMSQHGNPIVNDFAAEWDALTAYFPFFPVPEELEDALGTAQDMTNHGQQRGVDTHNNHFQNPHFQGQAAPGPSAVVPDRASGPDTSTQALNSSRLRVEVPCRRFPQTRDTHMLTAEAETFGHVRDVPLRAYEDLQSFYVAQSQDSPSSFVPMRLIQAFVDLYFEHFDPQFPFIHVSRLEAQELPWMLLLATAAIGSYYSELDDIREYTSILCDLLGRAVEREALAQISRPSRALVQSAFLRHIHLMSCGLYKQVSLANHKRQMLMAMCRDMATRREAEKASQQNPTKSSDEWANWLVIEEETRLACCIYMYECIYYVFTYTPTDFNLFDVSQQMPGSSRLWYARDAHEWKSKQLEFQAVRLQRGASQEVAPPPDPDCDPFLAKMSLMAMYADVKNNQRQRRASRLAMNTFGSHLKAMSPRIAKAPVRPCFIETDDEAMMDNPLLEQSIEHIALLTGEESARCHATLPHLLGILRTVSVRTLCSGTGWQTETAQMNKLKAEFREFLQRDGARARRCMWHAACISKLLQTTRRLASYDVFTAGIATCFIVLYMELRPAEPQPSARRRVVRLDQLSTWEDVQDWARNGGDADIHLTNVGVMREPDSLVRFLRITEKAMLRQVAWNAYFTTWAKTLVQLRHGEKPTMQCEDYNEGKDGEGPPFTIIYGFFTQLIYLYVNIGVR</sequence>
<dbReference type="PROSITE" id="PS00463">
    <property type="entry name" value="ZN2_CY6_FUNGAL_1"/>
    <property type="match status" value="1"/>
</dbReference>
<keyword evidence="4" id="KW-0805">Transcription regulation</keyword>
<dbReference type="Pfam" id="PF04082">
    <property type="entry name" value="Fungal_trans"/>
    <property type="match status" value="1"/>
</dbReference>
<dbReference type="SMART" id="SM00066">
    <property type="entry name" value="GAL4"/>
    <property type="match status" value="1"/>
</dbReference>
<keyword evidence="5" id="KW-0804">Transcription</keyword>